<evidence type="ECO:0000313" key="3">
    <source>
        <dbReference type="Proteomes" id="UP001165083"/>
    </source>
</evidence>
<proteinExistence type="predicted"/>
<reference evidence="2" key="1">
    <citation type="submission" date="2023-04" db="EMBL/GenBank/DDBJ databases">
        <title>Phytophthora lilii NBRC 32176.</title>
        <authorList>
            <person name="Ichikawa N."/>
            <person name="Sato H."/>
            <person name="Tonouchi N."/>
        </authorList>
    </citation>
    <scope>NUCLEOTIDE SEQUENCE</scope>
    <source>
        <strain evidence="2">NBRC 32176</strain>
    </source>
</reference>
<protein>
    <submittedName>
        <fullName evidence="2">Unnamed protein product</fullName>
    </submittedName>
</protein>
<dbReference type="PANTHER" id="PTHR20870:SF0">
    <property type="entry name" value="BARDET-BIEDL SYNDROME 1 PROTEIN"/>
    <property type="match status" value="1"/>
</dbReference>
<evidence type="ECO:0000259" key="1">
    <source>
        <dbReference type="Pfam" id="PF14779"/>
    </source>
</evidence>
<dbReference type="GO" id="GO:1905515">
    <property type="term" value="P:non-motile cilium assembly"/>
    <property type="evidence" value="ECO:0007669"/>
    <property type="project" value="InterPro"/>
</dbReference>
<sequence>MSTAEDTEKDGPPVADASAKKVAKSPWLSAYHNSVAGIKAASSCMQLVDVYGDGDAKLVVADGDQRLKMYKGGGCHDSCAGLG</sequence>
<dbReference type="GO" id="GO:0034464">
    <property type="term" value="C:BBSome"/>
    <property type="evidence" value="ECO:0007669"/>
    <property type="project" value="InterPro"/>
</dbReference>
<dbReference type="GO" id="GO:0061512">
    <property type="term" value="P:protein localization to cilium"/>
    <property type="evidence" value="ECO:0007669"/>
    <property type="project" value="TreeGrafter"/>
</dbReference>
<gene>
    <name evidence="2" type="ORF">Plil01_000480100</name>
</gene>
<comment type="caution">
    <text evidence="2">The sequence shown here is derived from an EMBL/GenBank/DDBJ whole genome shotgun (WGS) entry which is preliminary data.</text>
</comment>
<dbReference type="GO" id="GO:0005930">
    <property type="term" value="C:axoneme"/>
    <property type="evidence" value="ECO:0007669"/>
    <property type="project" value="TreeGrafter"/>
</dbReference>
<dbReference type="AlphaFoldDB" id="A0A9W6WIM3"/>
<dbReference type="GO" id="GO:0005815">
    <property type="term" value="C:microtubule organizing center"/>
    <property type="evidence" value="ECO:0007669"/>
    <property type="project" value="TreeGrafter"/>
</dbReference>
<organism evidence="2 3">
    <name type="scientific">Phytophthora lilii</name>
    <dbReference type="NCBI Taxonomy" id="2077276"/>
    <lineage>
        <taxon>Eukaryota</taxon>
        <taxon>Sar</taxon>
        <taxon>Stramenopiles</taxon>
        <taxon>Oomycota</taxon>
        <taxon>Peronosporomycetes</taxon>
        <taxon>Peronosporales</taxon>
        <taxon>Peronosporaceae</taxon>
        <taxon>Phytophthora</taxon>
    </lineage>
</organism>
<keyword evidence="3" id="KW-1185">Reference proteome</keyword>
<dbReference type="InterPro" id="IPR028784">
    <property type="entry name" value="BBS1"/>
</dbReference>
<feature type="domain" description="Bardet-Biedl syndrome 1 N-terminal" evidence="1">
    <location>
        <begin position="27"/>
        <end position="74"/>
    </location>
</feature>
<dbReference type="InterPro" id="IPR032728">
    <property type="entry name" value="BBS1_N"/>
</dbReference>
<dbReference type="OrthoDB" id="10259809at2759"/>
<dbReference type="GO" id="GO:0005119">
    <property type="term" value="F:smoothened binding"/>
    <property type="evidence" value="ECO:0007669"/>
    <property type="project" value="TreeGrafter"/>
</dbReference>
<dbReference type="PANTHER" id="PTHR20870">
    <property type="entry name" value="BARDET-BIEDL SYNDROME 1 PROTEIN"/>
    <property type="match status" value="1"/>
</dbReference>
<dbReference type="EMBL" id="BSXW01000201">
    <property type="protein sequence ID" value="GMF14544.1"/>
    <property type="molecule type" value="Genomic_DNA"/>
</dbReference>
<dbReference type="GO" id="GO:0005113">
    <property type="term" value="F:patched binding"/>
    <property type="evidence" value="ECO:0007669"/>
    <property type="project" value="TreeGrafter"/>
</dbReference>
<accession>A0A9W6WIM3</accession>
<name>A0A9W6WIM3_9STRA</name>
<dbReference type="Pfam" id="PF14779">
    <property type="entry name" value="BBS1"/>
    <property type="match status" value="1"/>
</dbReference>
<dbReference type="Proteomes" id="UP001165083">
    <property type="component" value="Unassembled WGS sequence"/>
</dbReference>
<evidence type="ECO:0000313" key="2">
    <source>
        <dbReference type="EMBL" id="GMF14544.1"/>
    </source>
</evidence>